<evidence type="ECO:0000256" key="4">
    <source>
        <dbReference type="ARBA" id="ARBA00022679"/>
    </source>
</evidence>
<evidence type="ECO:0000256" key="3">
    <source>
        <dbReference type="ARBA" id="ARBA00022630"/>
    </source>
</evidence>
<dbReference type="EC" id="2.7.1.180" evidence="1 10"/>
<evidence type="ECO:0000256" key="5">
    <source>
        <dbReference type="ARBA" id="ARBA00022723"/>
    </source>
</evidence>
<dbReference type="PANTHER" id="PTHR30040">
    <property type="entry name" value="THIAMINE BIOSYNTHESIS LIPOPROTEIN APBE"/>
    <property type="match status" value="1"/>
</dbReference>
<organism evidence="12 13">
    <name type="scientific">Enteroscipio rubneri</name>
    <dbReference type="NCBI Taxonomy" id="2070686"/>
    <lineage>
        <taxon>Bacteria</taxon>
        <taxon>Bacillati</taxon>
        <taxon>Actinomycetota</taxon>
        <taxon>Coriobacteriia</taxon>
        <taxon>Eggerthellales</taxon>
        <taxon>Eggerthellaceae</taxon>
        <taxon>Enteroscipio</taxon>
    </lineage>
</organism>
<dbReference type="OrthoDB" id="9778595at2"/>
<evidence type="ECO:0000256" key="6">
    <source>
        <dbReference type="ARBA" id="ARBA00022827"/>
    </source>
</evidence>
<evidence type="ECO:0000256" key="11">
    <source>
        <dbReference type="PIRSR" id="PIRSR006268-2"/>
    </source>
</evidence>
<name>A0A2K2UF28_9ACTN</name>
<dbReference type="GO" id="GO:0046872">
    <property type="term" value="F:metal ion binding"/>
    <property type="evidence" value="ECO:0007669"/>
    <property type="project" value="UniProtKB-UniRule"/>
</dbReference>
<keyword evidence="4 10" id="KW-0808">Transferase</keyword>
<dbReference type="InterPro" id="IPR024932">
    <property type="entry name" value="ApbE"/>
</dbReference>
<dbReference type="EMBL" id="PPEK01000001">
    <property type="protein sequence ID" value="PNV68913.1"/>
    <property type="molecule type" value="Genomic_DNA"/>
</dbReference>
<protein>
    <recommendedName>
        <fullName evidence="2 10">FAD:protein FMN transferase</fullName>
        <ecNumber evidence="1 10">2.7.1.180</ecNumber>
    </recommendedName>
    <alternativeName>
        <fullName evidence="8 10">Flavin transferase</fullName>
    </alternativeName>
</protein>
<evidence type="ECO:0000256" key="2">
    <source>
        <dbReference type="ARBA" id="ARBA00016337"/>
    </source>
</evidence>
<keyword evidence="7 10" id="KW-0460">Magnesium</keyword>
<sequence>MRTTEAYDAVPLEGVHETHGPDANGMTTHTFYAFNTVITLQAAGDADALEAAFDDARKACRTFERLFSRTLPHSDISRLNCAGGKPVPISSDTAKLIRAALCYCEDSQGRFDVTMGSVVRLWDFNRRIVPEQSRIDKALAHVDWKAVHVSEEQPEDSSDEPRGVRARRTWAQLDDPDAAVDLGGIAKGWIADRLTEIVCGYGIESFIVNLGGNVVAHGRKPDGSPWRIGLQDPRSEHRIVGAVDAVNASAVTSGVYERCFERDGIRYHHILDPDTGWPAETDAAGVTVIAQRSIDAEGYSTTLLALGIERGSAFARSHPAIQRAYFVDHQGSVHPS</sequence>
<evidence type="ECO:0000256" key="7">
    <source>
        <dbReference type="ARBA" id="ARBA00022842"/>
    </source>
</evidence>
<dbReference type="SUPFAM" id="SSF143631">
    <property type="entry name" value="ApbE-like"/>
    <property type="match status" value="1"/>
</dbReference>
<keyword evidence="5 10" id="KW-0479">Metal-binding</keyword>
<accession>A0A2K2UF28</accession>
<evidence type="ECO:0000313" key="13">
    <source>
        <dbReference type="Proteomes" id="UP000236197"/>
    </source>
</evidence>
<comment type="cofactor">
    <cofactor evidence="11">
        <name>Mg(2+)</name>
        <dbReference type="ChEBI" id="CHEBI:18420"/>
    </cofactor>
    <cofactor evidence="11">
        <name>Mn(2+)</name>
        <dbReference type="ChEBI" id="CHEBI:29035"/>
    </cofactor>
    <text evidence="11">Magnesium. Can also use manganese.</text>
</comment>
<comment type="catalytic activity">
    <reaction evidence="9 10">
        <text>L-threonyl-[protein] + FAD = FMN-L-threonyl-[protein] + AMP + H(+)</text>
        <dbReference type="Rhea" id="RHEA:36847"/>
        <dbReference type="Rhea" id="RHEA-COMP:11060"/>
        <dbReference type="Rhea" id="RHEA-COMP:11061"/>
        <dbReference type="ChEBI" id="CHEBI:15378"/>
        <dbReference type="ChEBI" id="CHEBI:30013"/>
        <dbReference type="ChEBI" id="CHEBI:57692"/>
        <dbReference type="ChEBI" id="CHEBI:74257"/>
        <dbReference type="ChEBI" id="CHEBI:456215"/>
        <dbReference type="EC" id="2.7.1.180"/>
    </reaction>
</comment>
<dbReference type="PANTHER" id="PTHR30040:SF2">
    <property type="entry name" value="FAD:PROTEIN FMN TRANSFERASE"/>
    <property type="match status" value="1"/>
</dbReference>
<evidence type="ECO:0000256" key="8">
    <source>
        <dbReference type="ARBA" id="ARBA00031306"/>
    </source>
</evidence>
<keyword evidence="13" id="KW-1185">Reference proteome</keyword>
<dbReference type="GO" id="GO:0016740">
    <property type="term" value="F:transferase activity"/>
    <property type="evidence" value="ECO:0007669"/>
    <property type="project" value="UniProtKB-UniRule"/>
</dbReference>
<dbReference type="Gene3D" id="3.10.520.10">
    <property type="entry name" value="ApbE-like domains"/>
    <property type="match status" value="1"/>
</dbReference>
<reference evidence="13" key="1">
    <citation type="submission" date="2018-01" db="EMBL/GenBank/DDBJ databases">
        <title>Rubneribacter badeniensis gen. nov., sp. nov., and Colonibacter rubneri, gen. nov., sp. nov., WGS of new members of the Eggerthellaceae.</title>
        <authorList>
            <person name="Danylec N."/>
            <person name="Stoll D.A."/>
            <person name="Doetsch A."/>
            <person name="Kulling S.E."/>
            <person name="Huch M."/>
        </authorList>
    </citation>
    <scope>NUCLEOTIDE SEQUENCE [LARGE SCALE GENOMIC DNA]</scope>
    <source>
        <strain evidence="13">ResAG-96</strain>
    </source>
</reference>
<dbReference type="PIRSF" id="PIRSF006268">
    <property type="entry name" value="ApbE"/>
    <property type="match status" value="1"/>
</dbReference>
<evidence type="ECO:0000256" key="1">
    <source>
        <dbReference type="ARBA" id="ARBA00011955"/>
    </source>
</evidence>
<evidence type="ECO:0000313" key="12">
    <source>
        <dbReference type="EMBL" id="PNV68913.1"/>
    </source>
</evidence>
<evidence type="ECO:0000256" key="10">
    <source>
        <dbReference type="PIRNR" id="PIRNR006268"/>
    </source>
</evidence>
<comment type="similarity">
    <text evidence="10">Belongs to the ApbE family.</text>
</comment>
<dbReference type="Pfam" id="PF02424">
    <property type="entry name" value="ApbE"/>
    <property type="match status" value="1"/>
</dbReference>
<keyword evidence="6 10" id="KW-0274">FAD</keyword>
<feature type="binding site" evidence="11">
    <location>
        <position position="184"/>
    </location>
    <ligand>
        <name>Mg(2+)</name>
        <dbReference type="ChEBI" id="CHEBI:18420"/>
    </ligand>
</feature>
<dbReference type="Proteomes" id="UP000236197">
    <property type="component" value="Unassembled WGS sequence"/>
</dbReference>
<proteinExistence type="inferred from homology"/>
<dbReference type="AlphaFoldDB" id="A0A2K2UF28"/>
<keyword evidence="3 10" id="KW-0285">Flavoprotein</keyword>
<gene>
    <name evidence="12" type="ORF">C2L71_00980</name>
</gene>
<evidence type="ECO:0000256" key="9">
    <source>
        <dbReference type="ARBA" id="ARBA00048540"/>
    </source>
</evidence>
<comment type="caution">
    <text evidence="12">The sequence shown here is derived from an EMBL/GenBank/DDBJ whole genome shotgun (WGS) entry which is preliminary data.</text>
</comment>
<feature type="binding site" evidence="11">
    <location>
        <position position="301"/>
    </location>
    <ligand>
        <name>Mg(2+)</name>
        <dbReference type="ChEBI" id="CHEBI:18420"/>
    </ligand>
</feature>
<dbReference type="InterPro" id="IPR003374">
    <property type="entry name" value="ApbE-like_sf"/>
</dbReference>